<keyword evidence="2" id="KW-0812">Transmembrane</keyword>
<proteinExistence type="predicted"/>
<feature type="region of interest" description="Disordered" evidence="1">
    <location>
        <begin position="1"/>
        <end position="36"/>
    </location>
</feature>
<keyword evidence="4" id="KW-1185">Reference proteome</keyword>
<protein>
    <submittedName>
        <fullName evidence="3">Uncharacterized protein</fullName>
    </submittedName>
</protein>
<dbReference type="EMBL" id="CALNXI010000681">
    <property type="protein sequence ID" value="CAH3032704.1"/>
    <property type="molecule type" value="Genomic_DNA"/>
</dbReference>
<comment type="caution">
    <text evidence="3">The sequence shown here is derived from an EMBL/GenBank/DDBJ whole genome shotgun (WGS) entry which is preliminary data.</text>
</comment>
<evidence type="ECO:0000313" key="3">
    <source>
        <dbReference type="EMBL" id="CAH3032704.1"/>
    </source>
</evidence>
<feature type="compositionally biased region" description="Basic and acidic residues" evidence="1">
    <location>
        <begin position="713"/>
        <end position="735"/>
    </location>
</feature>
<name>A0ABN8MP31_9CNID</name>
<dbReference type="Proteomes" id="UP001159427">
    <property type="component" value="Unassembled WGS sequence"/>
</dbReference>
<feature type="compositionally biased region" description="Basic and acidic residues" evidence="1">
    <location>
        <begin position="840"/>
        <end position="907"/>
    </location>
</feature>
<feature type="non-terminal residue" evidence="3">
    <location>
        <position position="1"/>
    </location>
</feature>
<feature type="compositionally biased region" description="Low complexity" evidence="1">
    <location>
        <begin position="572"/>
        <end position="588"/>
    </location>
</feature>
<feature type="compositionally biased region" description="Basic and acidic residues" evidence="1">
    <location>
        <begin position="139"/>
        <end position="159"/>
    </location>
</feature>
<feature type="compositionally biased region" description="Basic residues" evidence="1">
    <location>
        <begin position="58"/>
        <end position="67"/>
    </location>
</feature>
<sequence length="907" mass="100251">HAQDIPKPRITEHDRRKQGGTNSKAHQHKASAHYEMPSSGLRLFAYHLRTGDQNENKKRYKKRKKRASPQQIDDDREEPVTDKADGEEQSRSSVNFALVGAGIVVFLFIFAGLARLWRTCKKRCIRRKHPDLTSPSERLSQEEKINCGTRTSRDSDSHKPKPNPSSYQLAATHFDAQSPWTVTDTPPLMAVSPRENTCVVVDIPDSNLASEGHTACSIVDLSESSPVCVVVDAPQADSHEVVDVPDLSSPDTSFTCSSLSNMFSWFSSSSLTSVSSLDITSAEPEASSLFPEPVAQCSSLTPISRKTLKAETELNDDQIVSPTVELEIVIDVLPSEPPIPLTIEPESSLPSAEKQALLESCLLIHPASPKQSSPFSLPLSTSDEATRIFALETENVNSSQLSCKTPLAVTGDVMLTIQDEGEVFLRARKTSGAETTMMTRNSENEKHVIRNVESRSPASDISGVSTKTFVEDSDVKGNVKDSCAARAENGNDGVTLIKNVVVVDTSGATGLPGNPEIERESEIYDVTSQQKDGVMVIGNGTIEISGLTCGNKEFLTMTSGTPSTVTRSLEENSTADANSSLSASNSENTAKLMDRLDGEVYELKQSPWGADLPSPTNFAGKENERKEKEITSSVTGTGEKKPQVGESSKESGKDEKRSSDQRRLRNKDRPDRALYQPPRKDHLGAEPRSTANFAGKKKEKKEKEITSSIAGTGEKKPQTGESSKESGKDEMENSHYQRVQRVRNKDRPDRALYQPPRTEGHLGADPRSTANFAGKKKEKKKKEITSSVTGTGEKKPQVGESSKESGKDEKRDSHYQLVERVRNKDRPDRALYQPPRKGHLGTEPRSTRDTIASEKDKSKDAKTKEKNREPERDQTRKTRDDKPRNKDRDRYRDDHRERDRDRKSDRG</sequence>
<organism evidence="3 4">
    <name type="scientific">Porites evermanni</name>
    <dbReference type="NCBI Taxonomy" id="104178"/>
    <lineage>
        <taxon>Eukaryota</taxon>
        <taxon>Metazoa</taxon>
        <taxon>Cnidaria</taxon>
        <taxon>Anthozoa</taxon>
        <taxon>Hexacorallia</taxon>
        <taxon>Scleractinia</taxon>
        <taxon>Fungiina</taxon>
        <taxon>Poritidae</taxon>
        <taxon>Porites</taxon>
    </lineage>
</organism>
<feature type="region of interest" description="Disordered" evidence="1">
    <location>
        <begin position="131"/>
        <end position="167"/>
    </location>
</feature>
<feature type="compositionally biased region" description="Basic and acidic residues" evidence="1">
    <location>
        <begin position="621"/>
        <end position="630"/>
    </location>
</feature>
<reference evidence="3 4" key="1">
    <citation type="submission" date="2022-05" db="EMBL/GenBank/DDBJ databases">
        <authorList>
            <consortium name="Genoscope - CEA"/>
            <person name="William W."/>
        </authorList>
    </citation>
    <scope>NUCLEOTIDE SEQUENCE [LARGE SCALE GENOMIC DNA]</scope>
</reference>
<feature type="compositionally biased region" description="Basic and acidic residues" evidence="1">
    <location>
        <begin position="638"/>
        <end position="685"/>
    </location>
</feature>
<keyword evidence="2" id="KW-1133">Transmembrane helix</keyword>
<feature type="compositionally biased region" description="Basic and acidic residues" evidence="1">
    <location>
        <begin position="78"/>
        <end position="90"/>
    </location>
</feature>
<feature type="non-terminal residue" evidence="3">
    <location>
        <position position="907"/>
    </location>
</feature>
<evidence type="ECO:0000313" key="4">
    <source>
        <dbReference type="Proteomes" id="UP001159427"/>
    </source>
</evidence>
<feature type="compositionally biased region" description="Basic and acidic residues" evidence="1">
    <location>
        <begin position="792"/>
        <end position="829"/>
    </location>
</feature>
<feature type="region of interest" description="Disordered" evidence="1">
    <location>
        <begin position="606"/>
        <end position="907"/>
    </location>
</feature>
<keyword evidence="2" id="KW-0472">Membrane</keyword>
<gene>
    <name evidence="3" type="ORF">PEVE_00039106</name>
</gene>
<evidence type="ECO:0000256" key="2">
    <source>
        <dbReference type="SAM" id="Phobius"/>
    </source>
</evidence>
<accession>A0ABN8MP31</accession>
<feature type="region of interest" description="Disordered" evidence="1">
    <location>
        <begin position="560"/>
        <end position="588"/>
    </location>
</feature>
<feature type="compositionally biased region" description="Basic and acidic residues" evidence="1">
    <location>
        <begin position="1"/>
        <end position="17"/>
    </location>
</feature>
<feature type="region of interest" description="Disordered" evidence="1">
    <location>
        <begin position="48"/>
        <end position="91"/>
    </location>
</feature>
<evidence type="ECO:0000256" key="1">
    <source>
        <dbReference type="SAM" id="MobiDB-lite"/>
    </source>
</evidence>
<feature type="transmembrane region" description="Helical" evidence="2">
    <location>
        <begin position="96"/>
        <end position="117"/>
    </location>
</feature>